<dbReference type="Pfam" id="PF01582">
    <property type="entry name" value="TIR"/>
    <property type="match status" value="1"/>
</dbReference>
<dbReference type="InterPro" id="IPR000157">
    <property type="entry name" value="TIR_dom"/>
</dbReference>
<accession>A0AAV1SJT9</accession>
<proteinExistence type="predicted"/>
<dbReference type="SMART" id="SM00255">
    <property type="entry name" value="TIR"/>
    <property type="match status" value="1"/>
</dbReference>
<dbReference type="FunFam" id="3.40.50.10140:FF:000007">
    <property type="entry name" value="Disease resistance protein (TIR-NBS-LRR class)"/>
    <property type="match status" value="1"/>
</dbReference>
<feature type="domain" description="TIR" evidence="2">
    <location>
        <begin position="13"/>
        <end position="177"/>
    </location>
</feature>
<dbReference type="Proteomes" id="UP001314170">
    <property type="component" value="Unassembled WGS sequence"/>
</dbReference>
<dbReference type="PANTHER" id="PTHR32009:SF152">
    <property type="entry name" value="NEUTRAL_ALKALINE INVERTASE"/>
    <property type="match status" value="1"/>
</dbReference>
<keyword evidence="1" id="KW-0520">NAD</keyword>
<dbReference type="EMBL" id="CAWUPB010001194">
    <property type="protein sequence ID" value="CAK7352404.1"/>
    <property type="molecule type" value="Genomic_DNA"/>
</dbReference>
<sequence>MTESGSSRSRPKGTYDVFLSFRGKDTRKNFTDHLYTALVQAGIHTFRDDSELPRGEEIPKHLLKAIPESKILIVVFSKGYASSRWCLNELVEIIECKNRNTDQIVLPIFYDIDPSDFQTQKCNFAKAFDKHDDRFKEKAKEWRKALEEAKNLSGWNLNVMANGYGATMIMGATFGTSSWVRYERKYEMAIEEYCGEELELYLQLQMDELEIKEIGVHVIVEKPDSFEESEWEWECNNDIVNQRISSSVDVEEEDEIDSQESEWEWDHDIEKLQGTTSSGDVEERDEIDSQSGTDRVILKLYHRRLHHPLLGSIASSTREQWITYLLKMLPAEFVSFVIYLNRPLT</sequence>
<dbReference type="GO" id="GO:0007165">
    <property type="term" value="P:signal transduction"/>
    <property type="evidence" value="ECO:0007669"/>
    <property type="project" value="InterPro"/>
</dbReference>
<organism evidence="3 4">
    <name type="scientific">Dovyalis caffra</name>
    <dbReference type="NCBI Taxonomy" id="77055"/>
    <lineage>
        <taxon>Eukaryota</taxon>
        <taxon>Viridiplantae</taxon>
        <taxon>Streptophyta</taxon>
        <taxon>Embryophyta</taxon>
        <taxon>Tracheophyta</taxon>
        <taxon>Spermatophyta</taxon>
        <taxon>Magnoliopsida</taxon>
        <taxon>eudicotyledons</taxon>
        <taxon>Gunneridae</taxon>
        <taxon>Pentapetalae</taxon>
        <taxon>rosids</taxon>
        <taxon>fabids</taxon>
        <taxon>Malpighiales</taxon>
        <taxon>Salicaceae</taxon>
        <taxon>Flacourtieae</taxon>
        <taxon>Dovyalis</taxon>
    </lineage>
</organism>
<gene>
    <name evidence="3" type="ORF">DCAF_LOCUS24206</name>
</gene>
<reference evidence="3 4" key="1">
    <citation type="submission" date="2024-01" db="EMBL/GenBank/DDBJ databases">
        <authorList>
            <person name="Waweru B."/>
        </authorList>
    </citation>
    <scope>NUCLEOTIDE SEQUENCE [LARGE SCALE GENOMIC DNA]</scope>
</reference>
<evidence type="ECO:0000313" key="3">
    <source>
        <dbReference type="EMBL" id="CAK7352404.1"/>
    </source>
</evidence>
<evidence type="ECO:0000256" key="1">
    <source>
        <dbReference type="ARBA" id="ARBA00023027"/>
    </source>
</evidence>
<name>A0AAV1SJT9_9ROSI</name>
<evidence type="ECO:0000313" key="4">
    <source>
        <dbReference type="Proteomes" id="UP001314170"/>
    </source>
</evidence>
<dbReference type="PANTHER" id="PTHR32009">
    <property type="entry name" value="TMV RESISTANCE PROTEIN N-LIKE"/>
    <property type="match status" value="1"/>
</dbReference>
<comment type="caution">
    <text evidence="3">The sequence shown here is derived from an EMBL/GenBank/DDBJ whole genome shotgun (WGS) entry which is preliminary data.</text>
</comment>
<dbReference type="Gene3D" id="3.40.50.10140">
    <property type="entry name" value="Toll/interleukin-1 receptor homology (TIR) domain"/>
    <property type="match status" value="1"/>
</dbReference>
<protein>
    <recommendedName>
        <fullName evidence="2">TIR domain-containing protein</fullName>
    </recommendedName>
</protein>
<evidence type="ECO:0000259" key="2">
    <source>
        <dbReference type="PROSITE" id="PS50104"/>
    </source>
</evidence>
<dbReference type="SUPFAM" id="SSF52200">
    <property type="entry name" value="Toll/Interleukin receptor TIR domain"/>
    <property type="match status" value="1"/>
</dbReference>
<keyword evidence="4" id="KW-1185">Reference proteome</keyword>
<dbReference type="AlphaFoldDB" id="A0AAV1SJT9"/>
<dbReference type="InterPro" id="IPR035897">
    <property type="entry name" value="Toll_tir_struct_dom_sf"/>
</dbReference>
<dbReference type="PROSITE" id="PS50104">
    <property type="entry name" value="TIR"/>
    <property type="match status" value="1"/>
</dbReference>